<dbReference type="PANTHER" id="PTHR11380">
    <property type="entry name" value="TRANSCRIPTION INITIATION FACTOR TFIID/SUPT3-RELATED"/>
    <property type="match status" value="1"/>
</dbReference>
<organism evidence="5 6">
    <name type="scientific">Caenorhabditis auriculariae</name>
    <dbReference type="NCBI Taxonomy" id="2777116"/>
    <lineage>
        <taxon>Eukaryota</taxon>
        <taxon>Metazoa</taxon>
        <taxon>Ecdysozoa</taxon>
        <taxon>Nematoda</taxon>
        <taxon>Chromadorea</taxon>
        <taxon>Rhabditida</taxon>
        <taxon>Rhabditina</taxon>
        <taxon>Rhabditomorpha</taxon>
        <taxon>Rhabditoidea</taxon>
        <taxon>Rhabditidae</taxon>
        <taxon>Peloderinae</taxon>
        <taxon>Caenorhabditis</taxon>
    </lineage>
</organism>
<name>A0A8S1HIN7_9PELO</name>
<comment type="subcellular location">
    <subcellularLocation>
        <location evidence="1">Nucleus</location>
    </subcellularLocation>
</comment>
<dbReference type="EMBL" id="CAJGYM010000072">
    <property type="protein sequence ID" value="CAD6196398.1"/>
    <property type="molecule type" value="Genomic_DNA"/>
</dbReference>
<dbReference type="Proteomes" id="UP000835052">
    <property type="component" value="Unassembled WGS sequence"/>
</dbReference>
<evidence type="ECO:0000256" key="1">
    <source>
        <dbReference type="ARBA" id="ARBA00004123"/>
    </source>
</evidence>
<dbReference type="GO" id="GO:0005634">
    <property type="term" value="C:nucleus"/>
    <property type="evidence" value="ECO:0007669"/>
    <property type="project" value="UniProtKB-SubCell"/>
</dbReference>
<evidence type="ECO:0000313" key="5">
    <source>
        <dbReference type="EMBL" id="CAD6196398.1"/>
    </source>
</evidence>
<keyword evidence="6" id="KW-1185">Reference proteome</keyword>
<accession>A0A8S1HIN7</accession>
<dbReference type="GO" id="GO:0006366">
    <property type="term" value="P:transcription by RNA polymerase II"/>
    <property type="evidence" value="ECO:0007669"/>
    <property type="project" value="InterPro"/>
</dbReference>
<dbReference type="Pfam" id="PF02269">
    <property type="entry name" value="TFIID-18kDa"/>
    <property type="match status" value="1"/>
</dbReference>
<dbReference type="GO" id="GO:0003713">
    <property type="term" value="F:transcription coactivator activity"/>
    <property type="evidence" value="ECO:0007669"/>
    <property type="project" value="TreeGrafter"/>
</dbReference>
<dbReference type="AlphaFoldDB" id="A0A8S1HIN7"/>
<keyword evidence="4" id="KW-0539">Nucleus</keyword>
<evidence type="ECO:0000256" key="4">
    <source>
        <dbReference type="ARBA" id="ARBA00023242"/>
    </source>
</evidence>
<evidence type="ECO:0000256" key="3">
    <source>
        <dbReference type="ARBA" id="ARBA00023163"/>
    </source>
</evidence>
<dbReference type="InterPro" id="IPR003195">
    <property type="entry name" value="TFIID_TAF13"/>
</dbReference>
<comment type="caution">
    <text evidence="5">The sequence shown here is derived from an EMBL/GenBank/DDBJ whole genome shotgun (WGS) entry which is preliminary data.</text>
</comment>
<evidence type="ECO:0000313" key="6">
    <source>
        <dbReference type="Proteomes" id="UP000835052"/>
    </source>
</evidence>
<dbReference type="OrthoDB" id="66982at2759"/>
<sequence length="429" mass="49586">MSSVMTSFENALWMARSLIGLSHHYERSLSDDLTFKICTDYTVLEICGLEILSYHLFLGRAGLGKWPGGQEVDGPALAQAWCEGRLAKLFLKNEGPKPGPPGVTRKPQALARMYEGPSNDAPSNKRMELIQVYDDDLFCRATSESFSEVSLHRHFREIIASMMFSNGDSEKPHIKNIEHVLDLVKNELMCLVGGASDLAKLRLERNFDFQIDLEDIFRVLRNQKGILQRLMTIAKTFHEVQVIKSRQKNMNSREEEEDDEYDVERDDSVFSPFAEFEERNSRNRIATTIKRALKKIGISVDSIIDHDDEQYLERQKILVEFTKNLSPEAYARFSEARRISFHDTLGYRFQRTRRPRLSFWLGNPPLGQNVEFVLAQVAKEVISVVVVNARNVQKQWRKDICMEAPLTAESYQEALRRNKVFRRYKKLLL</sequence>
<dbReference type="PANTHER" id="PTHR11380:SF16">
    <property type="entry name" value="TRANSCRIPTION INITIATION PROTEIN SPT3 HOMOLOG"/>
    <property type="match status" value="1"/>
</dbReference>
<protein>
    <submittedName>
        <fullName evidence="5">Uncharacterized protein</fullName>
    </submittedName>
</protein>
<keyword evidence="3" id="KW-0804">Transcription</keyword>
<reference evidence="5" key="1">
    <citation type="submission" date="2020-10" db="EMBL/GenBank/DDBJ databases">
        <authorList>
            <person name="Kikuchi T."/>
        </authorList>
    </citation>
    <scope>NUCLEOTIDE SEQUENCE</scope>
    <source>
        <strain evidence="5">NKZ352</strain>
    </source>
</reference>
<gene>
    <name evidence="5" type="ORF">CAUJ_LOCUS12312</name>
</gene>
<keyword evidence="2" id="KW-0805">Transcription regulation</keyword>
<evidence type="ECO:0000256" key="2">
    <source>
        <dbReference type="ARBA" id="ARBA00023015"/>
    </source>
</evidence>
<proteinExistence type="predicted"/>